<keyword evidence="1" id="KW-0175">Coiled coil</keyword>
<dbReference type="Pfam" id="PF03869">
    <property type="entry name" value="Arc"/>
    <property type="match status" value="1"/>
</dbReference>
<dbReference type="PATRIC" id="fig|545.12.peg.1057"/>
<dbReference type="InterPro" id="IPR010985">
    <property type="entry name" value="Ribbon_hlx_hlx"/>
</dbReference>
<dbReference type="AlphaFoldDB" id="A0A078L8C2"/>
<dbReference type="EMBL" id="LK931336">
    <property type="protein sequence ID" value="CDZ82965.1"/>
    <property type="molecule type" value="Genomic_DNA"/>
</dbReference>
<evidence type="ECO:0000313" key="3">
    <source>
        <dbReference type="EMBL" id="CDZ82965.1"/>
    </source>
</evidence>
<dbReference type="GO" id="GO:0043565">
    <property type="term" value="F:sequence-specific DNA binding"/>
    <property type="evidence" value="ECO:0007669"/>
    <property type="project" value="UniProtKB-ARBA"/>
</dbReference>
<evidence type="ECO:0000259" key="2">
    <source>
        <dbReference type="Pfam" id="PF03869"/>
    </source>
</evidence>
<dbReference type="SUPFAM" id="SSF47598">
    <property type="entry name" value="Ribbon-helix-helix"/>
    <property type="match status" value="1"/>
</dbReference>
<protein>
    <submittedName>
        <fullName evidence="3">Arc-like DNA binding domain protein</fullName>
    </submittedName>
</protein>
<gene>
    <name evidence="3" type="ORF">BN1086_01064</name>
</gene>
<dbReference type="GO" id="GO:0006355">
    <property type="term" value="P:regulation of DNA-templated transcription"/>
    <property type="evidence" value="ECO:0007669"/>
    <property type="project" value="InterPro"/>
</dbReference>
<sequence length="110" mass="12640">MKGASLISPLGVRIPEELKEKIQAQAKENGRSTNAEIVQILENSFSLRDEGDKKYSKEMSSHQQSLLSMKDEIIETQKETISHMENTINSLNEHINILKDHVEFLKKQYK</sequence>
<proteinExistence type="predicted"/>
<feature type="domain" description="Arc-like DNA binding" evidence="2">
    <location>
        <begin position="12"/>
        <end position="46"/>
    </location>
</feature>
<organism evidence="3">
    <name type="scientific">Citrobacter koseri</name>
    <name type="common">Citrobacter diversus</name>
    <dbReference type="NCBI Taxonomy" id="545"/>
    <lineage>
        <taxon>Bacteria</taxon>
        <taxon>Pseudomonadati</taxon>
        <taxon>Pseudomonadota</taxon>
        <taxon>Gammaproteobacteria</taxon>
        <taxon>Enterobacterales</taxon>
        <taxon>Enterobacteriaceae</taxon>
        <taxon>Citrobacter</taxon>
    </lineage>
</organism>
<feature type="coiled-coil region" evidence="1">
    <location>
        <begin position="74"/>
        <end position="108"/>
    </location>
</feature>
<dbReference type="InterPro" id="IPR005569">
    <property type="entry name" value="Arc_DNA-bd_dom"/>
</dbReference>
<reference evidence="3" key="1">
    <citation type="submission" date="2014-06" db="EMBL/GenBank/DDBJ databases">
        <authorList>
            <person name="Urmite Genomes Urmite Genomes"/>
        </authorList>
    </citation>
    <scope>NUCLEOTIDE SEQUENCE</scope>
</reference>
<dbReference type="Gene3D" id="1.10.1220.10">
    <property type="entry name" value="Met repressor-like"/>
    <property type="match status" value="1"/>
</dbReference>
<evidence type="ECO:0000256" key="1">
    <source>
        <dbReference type="SAM" id="Coils"/>
    </source>
</evidence>
<accession>A0A078L8C2</accession>
<dbReference type="InterPro" id="IPR013321">
    <property type="entry name" value="Arc_rbn_hlx_hlx"/>
</dbReference>
<name>A0A078L8C2_CITKO</name>